<proteinExistence type="inferred from homology"/>
<dbReference type="RefSeq" id="WP_084602956.1">
    <property type="nucleotide sequence ID" value="NZ_CP007790.1"/>
</dbReference>
<feature type="domain" description="Glycosyltransferase 2-like prokaryotic type" evidence="6">
    <location>
        <begin position="57"/>
        <end position="189"/>
    </location>
</feature>
<dbReference type="STRING" id="1224162.B840_09800"/>
<accession>A0A0B6TTF9</accession>
<keyword evidence="4 7" id="KW-0808">Transferase</keyword>
<dbReference type="PANTHER" id="PTHR43179:SF12">
    <property type="entry name" value="GALACTOFURANOSYLTRANSFERASE GLFT2"/>
    <property type="match status" value="1"/>
</dbReference>
<evidence type="ECO:0000256" key="2">
    <source>
        <dbReference type="ARBA" id="ARBA00006739"/>
    </source>
</evidence>
<sequence>MNPAVTVVTLSDAGRLTHVFRQAAALPRGVGHIVVALADADVLADALPESEVIELGEFSLAAARNLGGDVAAKRDSGGDGMIVFLDADCMPGPDLINHYRQALDARPDAVVAGPVTYLADGDTRTSRPDPHPARPCPLPGSLVPADDRGYELFWSLSFALTAQTWRRIRRTFGGFDKGYTGYGAEDTDFGQHLRHHGIPLIWVGGADAYHQWHPVSDPPWEHFHDILRNAERFHGIWGFWPMRGWLEKFADEGALIFHDGRWSAVNSKLATTPRPAGAAPGDRLPPHPVK</sequence>
<evidence type="ECO:0000256" key="5">
    <source>
        <dbReference type="SAM" id="MobiDB-lite"/>
    </source>
</evidence>
<feature type="compositionally biased region" description="Low complexity" evidence="5">
    <location>
        <begin position="269"/>
        <end position="282"/>
    </location>
</feature>
<evidence type="ECO:0000256" key="1">
    <source>
        <dbReference type="ARBA" id="ARBA00004776"/>
    </source>
</evidence>
<organism evidence="7 8">
    <name type="scientific">Corynebacterium marinum DSM 44953</name>
    <dbReference type="NCBI Taxonomy" id="1224162"/>
    <lineage>
        <taxon>Bacteria</taxon>
        <taxon>Bacillati</taxon>
        <taxon>Actinomycetota</taxon>
        <taxon>Actinomycetes</taxon>
        <taxon>Mycobacteriales</taxon>
        <taxon>Corynebacteriaceae</taxon>
        <taxon>Corynebacterium</taxon>
    </lineage>
</organism>
<dbReference type="EMBL" id="CP007790">
    <property type="protein sequence ID" value="AJK69549.1"/>
    <property type="molecule type" value="Genomic_DNA"/>
</dbReference>
<protein>
    <submittedName>
        <fullName evidence="7">Putative sugar transferase</fullName>
    </submittedName>
</protein>
<evidence type="ECO:0000256" key="4">
    <source>
        <dbReference type="ARBA" id="ARBA00022679"/>
    </source>
</evidence>
<keyword evidence="3" id="KW-0328">Glycosyltransferase</keyword>
<evidence type="ECO:0000256" key="3">
    <source>
        <dbReference type="ARBA" id="ARBA00022676"/>
    </source>
</evidence>
<gene>
    <name evidence="7" type="ORF">B840_09800</name>
</gene>
<feature type="region of interest" description="Disordered" evidence="5">
    <location>
        <begin position="268"/>
        <end position="290"/>
    </location>
</feature>
<evidence type="ECO:0000313" key="7">
    <source>
        <dbReference type="EMBL" id="AJK69549.1"/>
    </source>
</evidence>
<dbReference type="GO" id="GO:0016757">
    <property type="term" value="F:glycosyltransferase activity"/>
    <property type="evidence" value="ECO:0007669"/>
    <property type="project" value="UniProtKB-KW"/>
</dbReference>
<keyword evidence="8" id="KW-1185">Reference proteome</keyword>
<evidence type="ECO:0000313" key="8">
    <source>
        <dbReference type="Proteomes" id="UP000031928"/>
    </source>
</evidence>
<dbReference type="HOGENOM" id="CLU_077127_0_0_11"/>
<dbReference type="OrthoDB" id="6653642at2"/>
<comment type="pathway">
    <text evidence="1">Cell wall biogenesis; cell wall polysaccharide biosynthesis.</text>
</comment>
<name>A0A0B6TTF9_9CORY</name>
<dbReference type="Proteomes" id="UP000031928">
    <property type="component" value="Chromosome"/>
</dbReference>
<dbReference type="PANTHER" id="PTHR43179">
    <property type="entry name" value="RHAMNOSYLTRANSFERASE WBBL"/>
    <property type="match status" value="1"/>
</dbReference>
<dbReference type="AlphaFoldDB" id="A0A0B6TTF9"/>
<dbReference type="SUPFAM" id="SSF53448">
    <property type="entry name" value="Nucleotide-diphospho-sugar transferases"/>
    <property type="match status" value="1"/>
</dbReference>
<dbReference type="Pfam" id="PF10111">
    <property type="entry name" value="Glyco_tranf_2_2"/>
    <property type="match status" value="1"/>
</dbReference>
<reference evidence="7 8" key="1">
    <citation type="submission" date="2014-05" db="EMBL/GenBank/DDBJ databases">
        <title>Complete genome sequence of Corynebacterium marinum DSM 44953.</title>
        <authorList>
            <person name="Schaffert L."/>
            <person name="Albersmeier A."/>
            <person name="Kalinowski J."/>
            <person name="Ruckert C."/>
        </authorList>
    </citation>
    <scope>NUCLEOTIDE SEQUENCE [LARGE SCALE GENOMIC DNA]</scope>
    <source>
        <strain evidence="7 8">DSM 44953</strain>
    </source>
</reference>
<evidence type="ECO:0000259" key="6">
    <source>
        <dbReference type="Pfam" id="PF10111"/>
    </source>
</evidence>
<dbReference type="InterPro" id="IPR019290">
    <property type="entry name" value="GlycosylTrfase-like_prok"/>
</dbReference>
<dbReference type="InterPro" id="IPR029044">
    <property type="entry name" value="Nucleotide-diphossugar_trans"/>
</dbReference>
<comment type="similarity">
    <text evidence="2">Belongs to the glycosyltransferase 2 family.</text>
</comment>
<dbReference type="KEGG" id="cmq:B840_09800"/>
<dbReference type="Gene3D" id="3.90.550.10">
    <property type="entry name" value="Spore Coat Polysaccharide Biosynthesis Protein SpsA, Chain A"/>
    <property type="match status" value="1"/>
</dbReference>